<gene>
    <name evidence="1" type="ORF">QOL99_09570</name>
</gene>
<dbReference type="RefSeq" id="WP_285523336.1">
    <property type="nucleotide sequence ID" value="NZ_JASNGB010000078.1"/>
</dbReference>
<accession>A0ABT7JII7</accession>
<dbReference type="EMBL" id="JASNGB010000078">
    <property type="protein sequence ID" value="MDL2344402.1"/>
    <property type="molecule type" value="Genomic_DNA"/>
</dbReference>
<dbReference type="Proteomes" id="UP001302059">
    <property type="component" value="Unassembled WGS sequence"/>
</dbReference>
<name>A0ABT7JII7_9DEIO</name>
<comment type="caution">
    <text evidence="1">The sequence shown here is derived from an EMBL/GenBank/DDBJ whole genome shotgun (WGS) entry which is preliminary data.</text>
</comment>
<organism evidence="1 2">
    <name type="scientific">Deinococcus rhizophilus</name>
    <dbReference type="NCBI Taxonomy" id="3049544"/>
    <lineage>
        <taxon>Bacteria</taxon>
        <taxon>Thermotogati</taxon>
        <taxon>Deinococcota</taxon>
        <taxon>Deinococci</taxon>
        <taxon>Deinococcales</taxon>
        <taxon>Deinococcaceae</taxon>
        <taxon>Deinococcus</taxon>
    </lineage>
</organism>
<proteinExistence type="predicted"/>
<evidence type="ECO:0000313" key="2">
    <source>
        <dbReference type="Proteomes" id="UP001302059"/>
    </source>
</evidence>
<reference evidence="1 2" key="1">
    <citation type="submission" date="2023-05" db="EMBL/GenBank/DDBJ databases">
        <authorList>
            <person name="Gao F."/>
        </authorList>
    </citation>
    <scope>NUCLEOTIDE SEQUENCE [LARGE SCALE GENOMIC DNA]</scope>
    <source>
        <strain evidence="1 2">MIMF12</strain>
    </source>
</reference>
<protein>
    <submittedName>
        <fullName evidence="1">Uncharacterized protein</fullName>
    </submittedName>
</protein>
<evidence type="ECO:0000313" key="1">
    <source>
        <dbReference type="EMBL" id="MDL2344402.1"/>
    </source>
</evidence>
<keyword evidence="2" id="KW-1185">Reference proteome</keyword>
<sequence length="51" mass="5769">MLTHRALPARATPADTAPFQLFREVLMIRPNPTNGLPGFHELHFSNPARPY</sequence>